<gene>
    <name evidence="2" type="ORF">AKJ08_1019</name>
</gene>
<evidence type="ECO:0000256" key="1">
    <source>
        <dbReference type="SAM" id="Phobius"/>
    </source>
</evidence>
<protein>
    <recommendedName>
        <fullName evidence="4">Flp pilus assembly protein, pilin Flp</fullName>
    </recommendedName>
</protein>
<sequence>MFSRIAERTGLSSEAGQTLTEYALVAGGLAAAALVAAGPLGMLDAIRRYFGSIYFVLSLPLP</sequence>
<dbReference type="Proteomes" id="UP000055590">
    <property type="component" value="Chromosome"/>
</dbReference>
<dbReference type="STRING" id="1391653.AKJ08_1019"/>
<accession>A0A0K1PAV1</accession>
<keyword evidence="1" id="KW-1133">Transmembrane helix</keyword>
<name>A0A0K1PAV1_9BACT</name>
<proteinExistence type="predicted"/>
<dbReference type="RefSeq" id="WP_050725058.1">
    <property type="nucleotide sequence ID" value="NZ_CP012332.1"/>
</dbReference>
<reference evidence="2 3" key="1">
    <citation type="submission" date="2015-08" db="EMBL/GenBank/DDBJ databases">
        <authorList>
            <person name="Babu N.S."/>
            <person name="Beckwith C.J."/>
            <person name="Beseler K.G."/>
            <person name="Brison A."/>
            <person name="Carone J.V."/>
            <person name="Caskin T.P."/>
            <person name="Diamond M."/>
            <person name="Durham M.E."/>
            <person name="Foxe J.M."/>
            <person name="Go M."/>
            <person name="Henderson B.A."/>
            <person name="Jones I.B."/>
            <person name="McGettigan J.A."/>
            <person name="Micheletti S.J."/>
            <person name="Nasrallah M.E."/>
            <person name="Ortiz D."/>
            <person name="Piller C.R."/>
            <person name="Privatt S.R."/>
            <person name="Schneider S.L."/>
            <person name="Sharp S."/>
            <person name="Smith T.C."/>
            <person name="Stanton J.D."/>
            <person name="Ullery H.E."/>
            <person name="Wilson R.J."/>
            <person name="Serrano M.G."/>
            <person name="Buck G."/>
            <person name="Lee V."/>
            <person name="Wang Y."/>
            <person name="Carvalho R."/>
            <person name="Voegtly L."/>
            <person name="Shi R."/>
            <person name="Duckworth R."/>
            <person name="Johnson A."/>
            <person name="Loviza R."/>
            <person name="Walstead R."/>
            <person name="Shah Z."/>
            <person name="Kiflezghi M."/>
            <person name="Wade K."/>
            <person name="Ball S.L."/>
            <person name="Bradley K.W."/>
            <person name="Asai D.J."/>
            <person name="Bowman C.A."/>
            <person name="Russell D.A."/>
            <person name="Pope W.H."/>
            <person name="Jacobs-Sera D."/>
            <person name="Hendrix R.W."/>
            <person name="Hatfull G.F."/>
        </authorList>
    </citation>
    <scope>NUCLEOTIDE SEQUENCE [LARGE SCALE GENOMIC DNA]</scope>
    <source>
        <strain evidence="2 3">DSM 27710</strain>
    </source>
</reference>
<dbReference type="KEGG" id="vin:AKJ08_1019"/>
<feature type="transmembrane region" description="Helical" evidence="1">
    <location>
        <begin position="22"/>
        <end position="43"/>
    </location>
</feature>
<keyword evidence="1" id="KW-0472">Membrane</keyword>
<evidence type="ECO:0000313" key="2">
    <source>
        <dbReference type="EMBL" id="AKU90632.1"/>
    </source>
</evidence>
<evidence type="ECO:0008006" key="4">
    <source>
        <dbReference type="Google" id="ProtNLM"/>
    </source>
</evidence>
<dbReference type="AlphaFoldDB" id="A0A0K1PAV1"/>
<evidence type="ECO:0000313" key="3">
    <source>
        <dbReference type="Proteomes" id="UP000055590"/>
    </source>
</evidence>
<keyword evidence="3" id="KW-1185">Reference proteome</keyword>
<dbReference type="EMBL" id="CP012332">
    <property type="protein sequence ID" value="AKU90632.1"/>
    <property type="molecule type" value="Genomic_DNA"/>
</dbReference>
<organism evidence="2 3">
    <name type="scientific">Vulgatibacter incomptus</name>
    <dbReference type="NCBI Taxonomy" id="1391653"/>
    <lineage>
        <taxon>Bacteria</taxon>
        <taxon>Pseudomonadati</taxon>
        <taxon>Myxococcota</taxon>
        <taxon>Myxococcia</taxon>
        <taxon>Myxococcales</taxon>
        <taxon>Cystobacterineae</taxon>
        <taxon>Vulgatibacteraceae</taxon>
        <taxon>Vulgatibacter</taxon>
    </lineage>
</organism>
<keyword evidence="1" id="KW-0812">Transmembrane</keyword>